<evidence type="ECO:0000313" key="1">
    <source>
        <dbReference type="EMBL" id="STS78478.1"/>
    </source>
</evidence>
<dbReference type="Proteomes" id="UP000254938">
    <property type="component" value="Unassembled WGS sequence"/>
</dbReference>
<sequence length="90" mass="9912">MLFQNTCEKAAECDTRYSTLRHYSLNIKTFGHLCRSLTTEHPAVTLSSPPLLLPVTSAPETENITLTINRASLSGLPQARAALIRDLNLC</sequence>
<accession>A0A377TIS3</accession>
<protein>
    <submittedName>
        <fullName evidence="1">Uncharacterized protein</fullName>
    </submittedName>
</protein>
<dbReference type="EMBL" id="UGKQ01000001">
    <property type="protein sequence ID" value="STS78478.1"/>
    <property type="molecule type" value="Genomic_DNA"/>
</dbReference>
<dbReference type="RefSeq" id="WP_127779548.1">
    <property type="nucleotide sequence ID" value="NZ_CABDWK010000001.1"/>
</dbReference>
<proteinExistence type="predicted"/>
<reference evidence="1 2" key="1">
    <citation type="submission" date="2018-06" db="EMBL/GenBank/DDBJ databases">
        <authorList>
            <consortium name="Pathogen Informatics"/>
            <person name="Doyle S."/>
        </authorList>
    </citation>
    <scope>NUCLEOTIDE SEQUENCE [LARGE SCALE GENOMIC DNA]</scope>
    <source>
        <strain evidence="1 2">NCTC9140</strain>
    </source>
</reference>
<organism evidence="1 2">
    <name type="scientific">Klebsiella pneumoniae</name>
    <dbReference type="NCBI Taxonomy" id="573"/>
    <lineage>
        <taxon>Bacteria</taxon>
        <taxon>Pseudomonadati</taxon>
        <taxon>Pseudomonadota</taxon>
        <taxon>Gammaproteobacteria</taxon>
        <taxon>Enterobacterales</taxon>
        <taxon>Enterobacteriaceae</taxon>
        <taxon>Klebsiella/Raoultella group</taxon>
        <taxon>Klebsiella</taxon>
        <taxon>Klebsiella pneumoniae complex</taxon>
    </lineage>
</organism>
<evidence type="ECO:0000313" key="2">
    <source>
        <dbReference type="Proteomes" id="UP000254938"/>
    </source>
</evidence>
<dbReference type="AlphaFoldDB" id="A0A377TIS3"/>
<name>A0A377TIS3_KLEPN</name>
<gene>
    <name evidence="1" type="ORF">NCTC9140_00110</name>
</gene>